<feature type="transmembrane region" description="Helical" evidence="3">
    <location>
        <begin position="174"/>
        <end position="195"/>
    </location>
</feature>
<dbReference type="PANTHER" id="PTHR24223:SF375">
    <property type="entry name" value="ABC TRANSPORTER C FAMILY MEMBER 11-RELATED"/>
    <property type="match status" value="1"/>
</dbReference>
<feature type="transmembrane region" description="Helical" evidence="3">
    <location>
        <begin position="143"/>
        <end position="162"/>
    </location>
</feature>
<reference evidence="4 5" key="1">
    <citation type="submission" date="2015-01" db="EMBL/GenBank/DDBJ databases">
        <title>Genome of allotetraploid Gossypium barbadense reveals genomic plasticity and fiber elongation in cotton evolution.</title>
        <authorList>
            <person name="Chen X."/>
            <person name="Liu X."/>
            <person name="Zhao B."/>
            <person name="Zheng H."/>
            <person name="Hu Y."/>
            <person name="Lu G."/>
            <person name="Yang C."/>
            <person name="Chen J."/>
            <person name="Shan C."/>
            <person name="Zhang L."/>
            <person name="Zhou Y."/>
            <person name="Wang L."/>
            <person name="Guo W."/>
            <person name="Bai Y."/>
            <person name="Ruan J."/>
            <person name="Shangguan X."/>
            <person name="Mao Y."/>
            <person name="Jiang J."/>
            <person name="Zhu Y."/>
            <person name="Lei J."/>
            <person name="Kang H."/>
            <person name="Chen S."/>
            <person name="He X."/>
            <person name="Wang R."/>
            <person name="Wang Y."/>
            <person name="Chen J."/>
            <person name="Wang L."/>
            <person name="Yu S."/>
            <person name="Wang B."/>
            <person name="Wei J."/>
            <person name="Song S."/>
            <person name="Lu X."/>
            <person name="Gao Z."/>
            <person name="Gu W."/>
            <person name="Deng X."/>
            <person name="Ma D."/>
            <person name="Wang S."/>
            <person name="Liang W."/>
            <person name="Fang L."/>
            <person name="Cai C."/>
            <person name="Zhu X."/>
            <person name="Zhou B."/>
            <person name="Zhang Y."/>
            <person name="Chen Z."/>
            <person name="Xu S."/>
            <person name="Zhu R."/>
            <person name="Wang S."/>
            <person name="Zhang T."/>
            <person name="Zhao G."/>
        </authorList>
    </citation>
    <scope>NUCLEOTIDE SEQUENCE [LARGE SCALE GENOMIC DNA]</scope>
    <source>
        <strain evidence="5">cv. Xinhai21</strain>
        <tissue evidence="4">Leaf</tissue>
    </source>
</reference>
<dbReference type="OrthoDB" id="1922901at2759"/>
<evidence type="ECO:0000313" key="5">
    <source>
        <dbReference type="Proteomes" id="UP000239757"/>
    </source>
</evidence>
<keyword evidence="3" id="KW-0472">Membrane</keyword>
<dbReference type="AlphaFoldDB" id="A0A2P5X138"/>
<protein>
    <recommendedName>
        <fullName evidence="6">ABC transmembrane type-1 domain-containing protein</fullName>
    </recommendedName>
</protein>
<feature type="transmembrane region" description="Helical" evidence="3">
    <location>
        <begin position="112"/>
        <end position="131"/>
    </location>
</feature>
<sequence length="350" mass="40360">MAFEPLVWYCQPVANSAWTKVVDGAFGVYTSCAINSMVISISHLVLLGLCCYRIFLIKKNSKIQRFSLSSKCYSCILGLLAGCCTIEPLLRLLMGISIFNLNGETGLAPYEATSLIIEATAWCSVLIMIRLETKSYICEFRWYVRFGIVYVLLGNVVLLNLILPVKDLFRSYAIYLSISTFFCKILFGILFLVYFPNLNPRPGYILVQNESYDDEEYKPLSGREQICPERHANFISRISFGWITPLMQQGYRRPITEYDVWKLDTWDQTETLIQKFHTCWAKETQRSKPWLLRALNNSLGRRFWWGGVIKVMSIPLTRPILVNHLLRSIQQGDPAWFGYTYAFLMFLGVV</sequence>
<keyword evidence="1" id="KW-0547">Nucleotide-binding</keyword>
<dbReference type="GO" id="GO:0042626">
    <property type="term" value="F:ATPase-coupled transmembrane transporter activity"/>
    <property type="evidence" value="ECO:0007669"/>
    <property type="project" value="TreeGrafter"/>
</dbReference>
<dbReference type="PANTHER" id="PTHR24223">
    <property type="entry name" value="ATP-BINDING CASSETTE SUB-FAMILY C"/>
    <property type="match status" value="1"/>
</dbReference>
<proteinExistence type="predicted"/>
<evidence type="ECO:0000256" key="3">
    <source>
        <dbReference type="SAM" id="Phobius"/>
    </source>
</evidence>
<dbReference type="EMBL" id="KZ665933">
    <property type="protein sequence ID" value="PPR97068.1"/>
    <property type="molecule type" value="Genomic_DNA"/>
</dbReference>
<evidence type="ECO:0000256" key="2">
    <source>
        <dbReference type="ARBA" id="ARBA00022840"/>
    </source>
</evidence>
<feature type="transmembrane region" description="Helical" evidence="3">
    <location>
        <begin position="76"/>
        <end position="100"/>
    </location>
</feature>
<gene>
    <name evidence="4" type="ORF">GOBAR_AA23597</name>
</gene>
<name>A0A2P5X138_GOSBA</name>
<keyword evidence="2" id="KW-0067">ATP-binding</keyword>
<organism evidence="4 5">
    <name type="scientific">Gossypium barbadense</name>
    <name type="common">Sea Island cotton</name>
    <name type="synonym">Hibiscus barbadensis</name>
    <dbReference type="NCBI Taxonomy" id="3634"/>
    <lineage>
        <taxon>Eukaryota</taxon>
        <taxon>Viridiplantae</taxon>
        <taxon>Streptophyta</taxon>
        <taxon>Embryophyta</taxon>
        <taxon>Tracheophyta</taxon>
        <taxon>Spermatophyta</taxon>
        <taxon>Magnoliopsida</taxon>
        <taxon>eudicotyledons</taxon>
        <taxon>Gunneridae</taxon>
        <taxon>Pentapetalae</taxon>
        <taxon>rosids</taxon>
        <taxon>malvids</taxon>
        <taxon>Malvales</taxon>
        <taxon>Malvaceae</taxon>
        <taxon>Malvoideae</taxon>
        <taxon>Gossypium</taxon>
    </lineage>
</organism>
<dbReference type="GO" id="GO:0016020">
    <property type="term" value="C:membrane"/>
    <property type="evidence" value="ECO:0007669"/>
    <property type="project" value="TreeGrafter"/>
</dbReference>
<evidence type="ECO:0000256" key="1">
    <source>
        <dbReference type="ARBA" id="ARBA00022741"/>
    </source>
</evidence>
<feature type="transmembrane region" description="Helical" evidence="3">
    <location>
        <begin position="33"/>
        <end position="55"/>
    </location>
</feature>
<dbReference type="Proteomes" id="UP000239757">
    <property type="component" value="Unassembled WGS sequence"/>
</dbReference>
<dbReference type="GO" id="GO:0005524">
    <property type="term" value="F:ATP binding"/>
    <property type="evidence" value="ECO:0007669"/>
    <property type="project" value="UniProtKB-KW"/>
</dbReference>
<dbReference type="InterPro" id="IPR050173">
    <property type="entry name" value="ABC_transporter_C-like"/>
</dbReference>
<keyword evidence="3" id="KW-1133">Transmembrane helix</keyword>
<accession>A0A2P5X138</accession>
<evidence type="ECO:0000313" key="4">
    <source>
        <dbReference type="EMBL" id="PPR97068.1"/>
    </source>
</evidence>
<evidence type="ECO:0008006" key="6">
    <source>
        <dbReference type="Google" id="ProtNLM"/>
    </source>
</evidence>
<keyword evidence="3" id="KW-0812">Transmembrane</keyword>